<dbReference type="Proteomes" id="UP000265618">
    <property type="component" value="Unassembled WGS sequence"/>
</dbReference>
<accession>A0A391NXA3</accession>
<reference evidence="1 2" key="1">
    <citation type="journal article" date="2018" name="PLoS ONE">
        <title>The draft genome of Kipferlia bialata reveals reductive genome evolution in fornicate parasites.</title>
        <authorList>
            <person name="Tanifuji G."/>
            <person name="Takabayashi S."/>
            <person name="Kume K."/>
            <person name="Takagi M."/>
            <person name="Nakayama T."/>
            <person name="Kamikawa R."/>
            <person name="Inagaki Y."/>
            <person name="Hashimoto T."/>
        </authorList>
    </citation>
    <scope>NUCLEOTIDE SEQUENCE [LARGE SCALE GENOMIC DNA]</scope>
    <source>
        <strain evidence="1">NY0173</strain>
    </source>
</reference>
<evidence type="ECO:0000313" key="2">
    <source>
        <dbReference type="Proteomes" id="UP000265618"/>
    </source>
</evidence>
<feature type="non-terminal residue" evidence="1">
    <location>
        <position position="1"/>
    </location>
</feature>
<feature type="non-terminal residue" evidence="1">
    <location>
        <position position="33"/>
    </location>
</feature>
<gene>
    <name evidence="1" type="ORF">KIPB_016437</name>
</gene>
<keyword evidence="2" id="KW-1185">Reference proteome</keyword>
<evidence type="ECO:0000313" key="1">
    <source>
        <dbReference type="EMBL" id="GCA65170.1"/>
    </source>
</evidence>
<protein>
    <submittedName>
        <fullName evidence="1">Uncharacterized protein</fullName>
    </submittedName>
</protein>
<dbReference type="AlphaFoldDB" id="A0A391NXA3"/>
<dbReference type="EMBL" id="BDIP01010039">
    <property type="protein sequence ID" value="GCA65170.1"/>
    <property type="molecule type" value="Genomic_DNA"/>
</dbReference>
<sequence>FSRGMMLHDDAPTNFLEVLERLWWRLDRALDEK</sequence>
<comment type="caution">
    <text evidence="1">The sequence shown here is derived from an EMBL/GenBank/DDBJ whole genome shotgun (WGS) entry which is preliminary data.</text>
</comment>
<proteinExistence type="predicted"/>
<name>A0A391NXA3_9EUKA</name>
<organism evidence="1 2">
    <name type="scientific">Kipferlia bialata</name>
    <dbReference type="NCBI Taxonomy" id="797122"/>
    <lineage>
        <taxon>Eukaryota</taxon>
        <taxon>Metamonada</taxon>
        <taxon>Carpediemonas-like organisms</taxon>
        <taxon>Kipferlia</taxon>
    </lineage>
</organism>
<dbReference type="OrthoDB" id="194468at2759"/>